<dbReference type="EMBL" id="AOMD01000025">
    <property type="protein sequence ID" value="EMA44201.1"/>
    <property type="molecule type" value="Genomic_DNA"/>
</dbReference>
<keyword evidence="3" id="KW-1185">Reference proteome</keyword>
<evidence type="ECO:0008006" key="4">
    <source>
        <dbReference type="Google" id="ProtNLM"/>
    </source>
</evidence>
<dbReference type="OrthoDB" id="214750at2157"/>
<dbReference type="AlphaFoldDB" id="M0MEP9"/>
<evidence type="ECO:0000313" key="3">
    <source>
        <dbReference type="Proteomes" id="UP000011669"/>
    </source>
</evidence>
<organism evidence="2 3">
    <name type="scientific">Halococcus saccharolyticus DSM 5350</name>
    <dbReference type="NCBI Taxonomy" id="1227455"/>
    <lineage>
        <taxon>Archaea</taxon>
        <taxon>Methanobacteriati</taxon>
        <taxon>Methanobacteriota</taxon>
        <taxon>Stenosarchaea group</taxon>
        <taxon>Halobacteria</taxon>
        <taxon>Halobacteriales</taxon>
        <taxon>Halococcaceae</taxon>
        <taxon>Halococcus</taxon>
    </lineage>
</organism>
<accession>M0MEP9</accession>
<proteinExistence type="predicted"/>
<comment type="caution">
    <text evidence="2">The sequence shown here is derived from an EMBL/GenBank/DDBJ whole genome shotgun (WGS) entry which is preliminary data.</text>
</comment>
<dbReference type="PATRIC" id="fig|1227455.4.peg.2412"/>
<dbReference type="InParanoid" id="M0MEP9"/>
<sequence>MRRLLPYVLVVCVVLAGCNGVFVTESDDQTPTLTPVAVPTDEPTPTPVPRLAPGLTADGVTNASALAAAHLDTFENTSFTMQETVVYRSEDGIPIRRIESTTRVGDDGRFRVTKRWNGSTALQQVGYYDDGERVLVTTTRTNDATTYRRLSSQAVAAQRSSVSDGGSGRIETMFVAAETRVAGRTERNGTTVYHLVPTGTRGNSSNTATILDRSVSVCARVTERGLVRNYTLTQRLSGDGADGATTIVVSARYTAIGATDIERPAWYERAVAATDPTASRRNETSATPTTAG</sequence>
<evidence type="ECO:0000256" key="1">
    <source>
        <dbReference type="SAM" id="MobiDB-lite"/>
    </source>
</evidence>
<dbReference type="PROSITE" id="PS51257">
    <property type="entry name" value="PROKAR_LIPOPROTEIN"/>
    <property type="match status" value="1"/>
</dbReference>
<feature type="region of interest" description="Disordered" evidence="1">
    <location>
        <begin position="272"/>
        <end position="292"/>
    </location>
</feature>
<protein>
    <recommendedName>
        <fullName evidence="4">Lipoprotein</fullName>
    </recommendedName>
</protein>
<name>M0MEP9_9EURY</name>
<evidence type="ECO:0000313" key="2">
    <source>
        <dbReference type="EMBL" id="EMA44201.1"/>
    </source>
</evidence>
<gene>
    <name evidence="2" type="ORF">C449_11763</name>
</gene>
<dbReference type="Proteomes" id="UP000011669">
    <property type="component" value="Unassembled WGS sequence"/>
</dbReference>
<reference evidence="2 3" key="1">
    <citation type="journal article" date="2014" name="PLoS Genet.">
        <title>Phylogenetically driven sequencing of extremely halophilic archaea reveals strategies for static and dynamic osmo-response.</title>
        <authorList>
            <person name="Becker E.A."/>
            <person name="Seitzer P.M."/>
            <person name="Tritt A."/>
            <person name="Larsen D."/>
            <person name="Krusor M."/>
            <person name="Yao A.I."/>
            <person name="Wu D."/>
            <person name="Madern D."/>
            <person name="Eisen J.A."/>
            <person name="Darling A.E."/>
            <person name="Facciotti M.T."/>
        </authorList>
    </citation>
    <scope>NUCLEOTIDE SEQUENCE [LARGE SCALE GENOMIC DNA]</scope>
    <source>
        <strain evidence="2 3">DSM 5350</strain>
    </source>
</reference>